<reference evidence="2" key="1">
    <citation type="submission" date="2021-01" db="EMBL/GenBank/DDBJ databases">
        <title>Genome public.</title>
        <authorList>
            <person name="Liu C."/>
            <person name="Sun Q."/>
        </authorList>
    </citation>
    <scope>NUCLEOTIDE SEQUENCE [LARGE SCALE GENOMIC DNA]</scope>
    <source>
        <strain evidence="2">YIM B02505</strain>
    </source>
</reference>
<sequence>MVIFGLLISVLLIISAVAIKIYVVFRYFKQEENALNMSNQSETLSVHHNLNEKEFISDAQKEEIIQQYKKSESARRLTEEKEALWKLRDLKILSDKEFNEKMSILEDLHKCGKI</sequence>
<comment type="caution">
    <text evidence="1">The sequence shown here is derived from an EMBL/GenBank/DDBJ whole genome shotgun (WGS) entry which is preliminary data.</text>
</comment>
<dbReference type="EMBL" id="JAENHN010000023">
    <property type="protein sequence ID" value="MBK1810358.1"/>
    <property type="molecule type" value="Genomic_DNA"/>
</dbReference>
<dbReference type="Proteomes" id="UP000596739">
    <property type="component" value="Unassembled WGS sequence"/>
</dbReference>
<organism evidence="1 2">
    <name type="scientific">Clostridium yunnanense</name>
    <dbReference type="NCBI Taxonomy" id="2800325"/>
    <lineage>
        <taxon>Bacteria</taxon>
        <taxon>Bacillati</taxon>
        <taxon>Bacillota</taxon>
        <taxon>Clostridia</taxon>
        <taxon>Eubacteriales</taxon>
        <taxon>Clostridiaceae</taxon>
        <taxon>Clostridium</taxon>
    </lineage>
</organism>
<protein>
    <recommendedName>
        <fullName evidence="3">SHOCT domain-containing protein</fullName>
    </recommendedName>
</protein>
<gene>
    <name evidence="1" type="ORF">JHL18_06885</name>
</gene>
<name>A0ABS1EM22_9CLOT</name>
<evidence type="ECO:0008006" key="3">
    <source>
        <dbReference type="Google" id="ProtNLM"/>
    </source>
</evidence>
<dbReference type="RefSeq" id="WP_200267460.1">
    <property type="nucleotide sequence ID" value="NZ_JAENHN010000023.1"/>
</dbReference>
<evidence type="ECO:0000313" key="1">
    <source>
        <dbReference type="EMBL" id="MBK1810358.1"/>
    </source>
</evidence>
<accession>A0ABS1EM22</accession>
<keyword evidence="2" id="KW-1185">Reference proteome</keyword>
<evidence type="ECO:0000313" key="2">
    <source>
        <dbReference type="Proteomes" id="UP000596739"/>
    </source>
</evidence>
<proteinExistence type="predicted"/>